<feature type="transmembrane region" description="Helical" evidence="12">
    <location>
        <begin position="126"/>
        <end position="145"/>
    </location>
</feature>
<dbReference type="InterPro" id="IPR006593">
    <property type="entry name" value="Cyt_b561/ferric_Rdtase_TM"/>
</dbReference>
<evidence type="ECO:0000256" key="7">
    <source>
        <dbReference type="ARBA" id="ARBA00022982"/>
    </source>
</evidence>
<evidence type="ECO:0000256" key="4">
    <source>
        <dbReference type="ARBA" id="ARBA00022617"/>
    </source>
</evidence>
<dbReference type="GO" id="GO:0046872">
    <property type="term" value="F:metal ion binding"/>
    <property type="evidence" value="ECO:0007669"/>
    <property type="project" value="UniProtKB-KW"/>
</dbReference>
<reference evidence="14" key="2">
    <citation type="submission" date="2020-05" db="UniProtKB">
        <authorList>
            <consortium name="EnsemblMetazoa"/>
        </authorList>
    </citation>
    <scope>IDENTIFICATION</scope>
    <source>
        <strain evidence="14">maculatus3</strain>
    </source>
</reference>
<reference evidence="15" key="1">
    <citation type="submission" date="2013-09" db="EMBL/GenBank/DDBJ databases">
        <title>The Genome Sequence of Anopheles maculatus species B.</title>
        <authorList>
            <consortium name="The Broad Institute Genomics Platform"/>
            <person name="Neafsey D.E."/>
            <person name="Besansky N."/>
            <person name="Howell P."/>
            <person name="Walton C."/>
            <person name="Young S.K."/>
            <person name="Zeng Q."/>
            <person name="Gargeya S."/>
            <person name="Fitzgerald M."/>
            <person name="Haas B."/>
            <person name="Abouelleil A."/>
            <person name="Allen A.W."/>
            <person name="Alvarado L."/>
            <person name="Arachchi H.M."/>
            <person name="Berlin A.M."/>
            <person name="Chapman S.B."/>
            <person name="Gainer-Dewar J."/>
            <person name="Goldberg J."/>
            <person name="Griggs A."/>
            <person name="Gujja S."/>
            <person name="Hansen M."/>
            <person name="Howarth C."/>
            <person name="Imamovic A."/>
            <person name="Ireland A."/>
            <person name="Larimer J."/>
            <person name="McCowan C."/>
            <person name="Murphy C."/>
            <person name="Pearson M."/>
            <person name="Poon T.W."/>
            <person name="Priest M."/>
            <person name="Roberts A."/>
            <person name="Saif S."/>
            <person name="Shea T."/>
            <person name="Sisk P."/>
            <person name="Sykes S."/>
            <person name="Wortman J."/>
            <person name="Nusbaum C."/>
            <person name="Birren B."/>
        </authorList>
    </citation>
    <scope>NUCLEOTIDE SEQUENCE [LARGE SCALE GENOMIC DNA]</scope>
    <source>
        <strain evidence="15">maculatus3</strain>
    </source>
</reference>
<keyword evidence="8 12" id="KW-1133">Transmembrane helix</keyword>
<evidence type="ECO:0000256" key="6">
    <source>
        <dbReference type="ARBA" id="ARBA00022723"/>
    </source>
</evidence>
<keyword evidence="3" id="KW-0813">Transport</keyword>
<evidence type="ECO:0000256" key="11">
    <source>
        <dbReference type="ARBA" id="ARBA00024225"/>
    </source>
</evidence>
<comment type="subcellular location">
    <subcellularLocation>
        <location evidence="2">Membrane</location>
        <topology evidence="2">Multi-pass membrane protein</topology>
    </subcellularLocation>
</comment>
<evidence type="ECO:0000259" key="13">
    <source>
        <dbReference type="PROSITE" id="PS50939"/>
    </source>
</evidence>
<keyword evidence="7" id="KW-0249">Electron transport</keyword>
<keyword evidence="15" id="KW-1185">Reference proteome</keyword>
<feature type="transmembrane region" description="Helical" evidence="12">
    <location>
        <begin position="188"/>
        <end position="207"/>
    </location>
</feature>
<dbReference type="GO" id="GO:0140575">
    <property type="term" value="F:transmembrane monodehydroascorbate reductase activity"/>
    <property type="evidence" value="ECO:0007669"/>
    <property type="project" value="InterPro"/>
</dbReference>
<comment type="cofactor">
    <cofactor evidence="1">
        <name>heme b</name>
        <dbReference type="ChEBI" id="CHEBI:60344"/>
    </cofactor>
</comment>
<accession>A0A182SC90</accession>
<evidence type="ECO:0000313" key="15">
    <source>
        <dbReference type="Proteomes" id="UP000075901"/>
    </source>
</evidence>
<feature type="transmembrane region" description="Helical" evidence="12">
    <location>
        <begin position="96"/>
        <end position="114"/>
    </location>
</feature>
<evidence type="ECO:0000256" key="1">
    <source>
        <dbReference type="ARBA" id="ARBA00001970"/>
    </source>
</evidence>
<evidence type="ECO:0000256" key="9">
    <source>
        <dbReference type="ARBA" id="ARBA00023004"/>
    </source>
</evidence>
<keyword evidence="4" id="KW-0349">Heme</keyword>
<feature type="transmembrane region" description="Helical" evidence="12">
    <location>
        <begin position="227"/>
        <end position="247"/>
    </location>
</feature>
<keyword evidence="5 12" id="KW-0812">Transmembrane</keyword>
<dbReference type="PANTHER" id="PTHR15422">
    <property type="entry name" value="OS05G0565100 PROTEIN"/>
    <property type="match status" value="1"/>
</dbReference>
<dbReference type="VEuPathDB" id="VectorBase:AMAM003871"/>
<dbReference type="EnsemblMetazoa" id="AMAM003871-RA">
    <property type="protein sequence ID" value="AMAM003871-PA"/>
    <property type="gene ID" value="AMAM003871"/>
</dbReference>
<name>A0A182SC90_9DIPT</name>
<evidence type="ECO:0000256" key="2">
    <source>
        <dbReference type="ARBA" id="ARBA00004141"/>
    </source>
</evidence>
<organism evidence="14 15">
    <name type="scientific">Anopheles maculatus</name>
    <dbReference type="NCBI Taxonomy" id="74869"/>
    <lineage>
        <taxon>Eukaryota</taxon>
        <taxon>Metazoa</taxon>
        <taxon>Ecdysozoa</taxon>
        <taxon>Arthropoda</taxon>
        <taxon>Hexapoda</taxon>
        <taxon>Insecta</taxon>
        <taxon>Pterygota</taxon>
        <taxon>Neoptera</taxon>
        <taxon>Endopterygota</taxon>
        <taxon>Diptera</taxon>
        <taxon>Nematocera</taxon>
        <taxon>Culicoidea</taxon>
        <taxon>Culicidae</taxon>
        <taxon>Anophelinae</taxon>
        <taxon>Anopheles</taxon>
        <taxon>Anopheles maculatus group</taxon>
    </lineage>
</organism>
<dbReference type="GO" id="GO:0140571">
    <property type="term" value="F:transmembrane ascorbate ferrireductase activity"/>
    <property type="evidence" value="ECO:0007669"/>
    <property type="project" value="UniProtKB-EC"/>
</dbReference>
<keyword evidence="9" id="KW-0408">Iron</keyword>
<dbReference type="GO" id="GO:0020037">
    <property type="term" value="F:heme binding"/>
    <property type="evidence" value="ECO:0007669"/>
    <property type="project" value="TreeGrafter"/>
</dbReference>
<dbReference type="AlphaFoldDB" id="A0A182SC90"/>
<dbReference type="PANTHER" id="PTHR15422:SF24">
    <property type="entry name" value="DOMON RELATED DOMAIN-CONTAINING PROTEIN"/>
    <property type="match status" value="1"/>
</dbReference>
<dbReference type="GO" id="GO:0016020">
    <property type="term" value="C:membrane"/>
    <property type="evidence" value="ECO:0007669"/>
    <property type="project" value="UniProtKB-SubCell"/>
</dbReference>
<dbReference type="Pfam" id="PF03188">
    <property type="entry name" value="Cytochrom_B561"/>
    <property type="match status" value="1"/>
</dbReference>
<evidence type="ECO:0000256" key="3">
    <source>
        <dbReference type="ARBA" id="ARBA00022448"/>
    </source>
</evidence>
<dbReference type="EC" id="7.2.1.3" evidence="11"/>
<sequence length="283" mass="31776">MAEGASDARLERASRLAAKLTADVSLVVLHRQLYNLGHSHDHDDHPSVLKRLHGTLMVIAWLFFNSLGNTVARYFQKTWTNRQYFGVPVWNFYHRIYMMACWTLTCAAIICIFIDLEGFEAHAHSIVGLATFVLVFVQPILGLLRPPQQQAQSAIKILHSLLGHAAYILAVTNMFLGVGLESAHISSTMYGLLGGAVGVHILAHIAFNVLEYLTRRKGSELDVNKDASVGILCALDTIFRPILTALFRHALQFSRWRKTTFMVQLIALYAFSIVNVVYVWRVV</sequence>
<dbReference type="CDD" id="cd08760">
    <property type="entry name" value="Cyt_b561_FRRS1_like"/>
    <property type="match status" value="1"/>
</dbReference>
<dbReference type="Proteomes" id="UP000075901">
    <property type="component" value="Unassembled WGS sequence"/>
</dbReference>
<feature type="domain" description="Cytochrome b561" evidence="13">
    <location>
        <begin position="17"/>
        <end position="213"/>
    </location>
</feature>
<dbReference type="Gene3D" id="1.20.120.1770">
    <property type="match status" value="1"/>
</dbReference>
<evidence type="ECO:0000313" key="14">
    <source>
        <dbReference type="EnsemblMetazoa" id="AMAM003871-PA"/>
    </source>
</evidence>
<evidence type="ECO:0000256" key="10">
    <source>
        <dbReference type="ARBA" id="ARBA00023136"/>
    </source>
</evidence>
<dbReference type="SMART" id="SM00665">
    <property type="entry name" value="B561"/>
    <property type="match status" value="1"/>
</dbReference>
<keyword evidence="6" id="KW-0479">Metal-binding</keyword>
<dbReference type="InterPro" id="IPR045150">
    <property type="entry name" value="CYB561D1/2"/>
</dbReference>
<feature type="transmembrane region" description="Helical" evidence="12">
    <location>
        <begin position="56"/>
        <end position="76"/>
    </location>
</feature>
<evidence type="ECO:0000256" key="5">
    <source>
        <dbReference type="ARBA" id="ARBA00022692"/>
    </source>
</evidence>
<evidence type="ECO:0000256" key="8">
    <source>
        <dbReference type="ARBA" id="ARBA00022989"/>
    </source>
</evidence>
<feature type="transmembrane region" description="Helical" evidence="12">
    <location>
        <begin position="157"/>
        <end position="176"/>
    </location>
</feature>
<proteinExistence type="predicted"/>
<protein>
    <recommendedName>
        <fullName evidence="11">ascorbate ferrireductase (transmembrane)</fullName>
        <ecNumber evidence="11">7.2.1.3</ecNumber>
    </recommendedName>
</protein>
<dbReference type="PROSITE" id="PS50939">
    <property type="entry name" value="CYTOCHROME_B561"/>
    <property type="match status" value="1"/>
</dbReference>
<keyword evidence="10 12" id="KW-0472">Membrane</keyword>
<evidence type="ECO:0000256" key="12">
    <source>
        <dbReference type="SAM" id="Phobius"/>
    </source>
</evidence>
<feature type="transmembrane region" description="Helical" evidence="12">
    <location>
        <begin position="259"/>
        <end position="280"/>
    </location>
</feature>